<keyword evidence="2" id="KW-0067">ATP-binding</keyword>
<organism evidence="4">
    <name type="scientific">bacterium FH-1</name>
    <dbReference type="NCBI Taxonomy" id="1297054"/>
    <lineage>
        <taxon>Bacteria</taxon>
    </lineage>
</organism>
<dbReference type="PANTHER" id="PTHR43384:SF4">
    <property type="entry name" value="CELLULOSE BIOSYNTHESIS PROTEIN BCSQ-RELATED"/>
    <property type="match status" value="1"/>
</dbReference>
<dbReference type="PANTHER" id="PTHR43384">
    <property type="entry name" value="SEPTUM SITE-DETERMINING PROTEIN MIND HOMOLOG, CHLOROPLASTIC-RELATED"/>
    <property type="match status" value="1"/>
</dbReference>
<dbReference type="InterPro" id="IPR002586">
    <property type="entry name" value="CobQ/CobB/MinD/ParA_Nub-bd_dom"/>
</dbReference>
<feature type="domain" description="CobQ/CobB/MinD/ParA nucleotide binding" evidence="3">
    <location>
        <begin position="8"/>
        <end position="235"/>
    </location>
</feature>
<keyword evidence="1" id="KW-0547">Nucleotide-binding</keyword>
<dbReference type="GO" id="GO:0051782">
    <property type="term" value="P:negative regulation of cell division"/>
    <property type="evidence" value="ECO:0007669"/>
    <property type="project" value="TreeGrafter"/>
</dbReference>
<dbReference type="AlphaFoldDB" id="M1RML8"/>
<proteinExistence type="predicted"/>
<accession>M1RML8</accession>
<dbReference type="GO" id="GO:0016887">
    <property type="term" value="F:ATP hydrolysis activity"/>
    <property type="evidence" value="ECO:0007669"/>
    <property type="project" value="TreeGrafter"/>
</dbReference>
<dbReference type="GO" id="GO:0009898">
    <property type="term" value="C:cytoplasmic side of plasma membrane"/>
    <property type="evidence" value="ECO:0007669"/>
    <property type="project" value="TreeGrafter"/>
</dbReference>
<dbReference type="Gene3D" id="3.40.50.300">
    <property type="entry name" value="P-loop containing nucleotide triphosphate hydrolases"/>
    <property type="match status" value="1"/>
</dbReference>
<evidence type="ECO:0000313" key="4">
    <source>
        <dbReference type="EMBL" id="AGG16230.1"/>
    </source>
</evidence>
<dbReference type="Pfam" id="PF01656">
    <property type="entry name" value="CbiA"/>
    <property type="match status" value="1"/>
</dbReference>
<evidence type="ECO:0000259" key="3">
    <source>
        <dbReference type="Pfam" id="PF01656"/>
    </source>
</evidence>
<name>M1RML8_UNCXX</name>
<reference evidence="4" key="1">
    <citation type="journal article" date="2013" name="Environ. Microbiol.">
        <title>Comparative genomic analysis of magnetotactic bacteria from the Deltaproteobacteria provides new insights into magnetite and greigite magnetosome genes required for magnetotaxis.</title>
        <authorList>
            <person name="Lefevre C.T."/>
            <person name="Trubitsyn D."/>
            <person name="Abreu F."/>
            <person name="Kolinko S."/>
            <person name="Jogler C."/>
            <person name="de Almeida L.G."/>
            <person name="de Vasconcelos A.T."/>
            <person name="Kube M."/>
            <person name="Reinhardt R."/>
            <person name="Lins U."/>
            <person name="Pignol D."/>
            <person name="Schuler D."/>
            <person name="Bazylinski D.A."/>
            <person name="Ginet N."/>
        </authorList>
    </citation>
    <scope>NUCLEOTIDE SEQUENCE</scope>
    <source>
        <strain evidence="4">FH-1</strain>
    </source>
</reference>
<protein>
    <submittedName>
        <fullName evidence="4">Magnetosome protein Mad29</fullName>
    </submittedName>
</protein>
<dbReference type="SUPFAM" id="SSF52540">
    <property type="entry name" value="P-loop containing nucleoside triphosphate hydrolases"/>
    <property type="match status" value="1"/>
</dbReference>
<dbReference type="InterPro" id="IPR050625">
    <property type="entry name" value="ParA/MinD_ATPase"/>
</dbReference>
<sequence length="303" mass="33058">MTRQPMIVAVVGPKGGVGKTTISANLALALCRLGRRVAATDLDLGSSNLHFVFGIRDVPHTLDDFLMNKVASLADVVLDTGLPGLQLIAGGNVPGIASLPYQRKIKLLRHLRSLDCDYLLLDLAAGVSNNVIDFSLMARRSLLVTTPDIPSLMSLYSYVKSMAYRRLHLFFKQAGNAGLMDLLEASKDPDVRPDLKTLEDFYRQGASIDAELIRQGREVLARFDPVIVVNRVRTEADRNAGTVIGNLMARFLSLEGGRTLCVREDGAVGRATAWMRPALLTEPDAPFVHDVMALAHFLETPVP</sequence>
<dbReference type="GO" id="GO:0005524">
    <property type="term" value="F:ATP binding"/>
    <property type="evidence" value="ECO:0007669"/>
    <property type="project" value="UniProtKB-KW"/>
</dbReference>
<evidence type="ECO:0000256" key="1">
    <source>
        <dbReference type="ARBA" id="ARBA00022741"/>
    </source>
</evidence>
<dbReference type="EMBL" id="KC196897">
    <property type="protein sequence ID" value="AGG16230.1"/>
    <property type="molecule type" value="Genomic_DNA"/>
</dbReference>
<dbReference type="InterPro" id="IPR027417">
    <property type="entry name" value="P-loop_NTPase"/>
</dbReference>
<evidence type="ECO:0000256" key="2">
    <source>
        <dbReference type="ARBA" id="ARBA00022840"/>
    </source>
</evidence>
<dbReference type="GO" id="GO:0005829">
    <property type="term" value="C:cytosol"/>
    <property type="evidence" value="ECO:0007669"/>
    <property type="project" value="TreeGrafter"/>
</dbReference>